<dbReference type="EMBL" id="MSFI01000013">
    <property type="protein sequence ID" value="OMP66961.1"/>
    <property type="molecule type" value="Genomic_DNA"/>
</dbReference>
<sequence>MEQGQINSNNLLSQINDLRELMVYTGMEKGLNSVETLKYSQELDKLIFQYQVQSKS</sequence>
<dbReference type="STRING" id="1714355.BTO28_09500"/>
<proteinExistence type="predicted"/>
<dbReference type="Gene3D" id="4.10.280.10">
    <property type="entry name" value="Helix-loop-helix DNA-binding domain"/>
    <property type="match status" value="1"/>
</dbReference>
<name>A0A1V2A7H6_9BACI</name>
<evidence type="ECO:0000313" key="1">
    <source>
        <dbReference type="EMBL" id="OMP66961.1"/>
    </source>
</evidence>
<dbReference type="GO" id="GO:0046983">
    <property type="term" value="F:protein dimerization activity"/>
    <property type="evidence" value="ECO:0007669"/>
    <property type="project" value="InterPro"/>
</dbReference>
<dbReference type="GO" id="GO:0043937">
    <property type="term" value="P:regulation of sporulation"/>
    <property type="evidence" value="ECO:0007669"/>
    <property type="project" value="InterPro"/>
</dbReference>
<dbReference type="SUPFAM" id="SSF140500">
    <property type="entry name" value="BAS1536-like"/>
    <property type="match status" value="1"/>
</dbReference>
<dbReference type="RefSeq" id="WP_076765642.1">
    <property type="nucleotide sequence ID" value="NZ_MSFI01000013.1"/>
</dbReference>
<accession>A0A1V2A7H6</accession>
<dbReference type="OrthoDB" id="2973859at2"/>
<dbReference type="InterPro" id="IPR018540">
    <property type="entry name" value="Spo0E-like"/>
</dbReference>
<dbReference type="AlphaFoldDB" id="A0A1V2A7H6"/>
<reference evidence="1 2" key="1">
    <citation type="submission" date="2016-12" db="EMBL/GenBank/DDBJ databases">
        <title>Domibacillus sp. SAB 38T whole genome sequencing.</title>
        <authorList>
            <person name="Verma A."/>
            <person name="Ojha A.K."/>
            <person name="Krishnamurthi S."/>
        </authorList>
    </citation>
    <scope>NUCLEOTIDE SEQUENCE [LARGE SCALE GENOMIC DNA]</scope>
    <source>
        <strain evidence="1 2">SAB 38</strain>
    </source>
</reference>
<evidence type="ECO:0008006" key="3">
    <source>
        <dbReference type="Google" id="ProtNLM"/>
    </source>
</evidence>
<dbReference type="Pfam" id="PF09388">
    <property type="entry name" value="SpoOE-like"/>
    <property type="match status" value="1"/>
</dbReference>
<keyword evidence="2" id="KW-1185">Reference proteome</keyword>
<protein>
    <recommendedName>
        <fullName evidence="3">Spo0E family sporulation regulatory protein-aspartic acid phosphatase</fullName>
    </recommendedName>
</protein>
<gene>
    <name evidence="1" type="ORF">BTO28_09500</name>
</gene>
<organism evidence="1 2">
    <name type="scientific">Domibacillus epiphyticus</name>
    <dbReference type="NCBI Taxonomy" id="1714355"/>
    <lineage>
        <taxon>Bacteria</taxon>
        <taxon>Bacillati</taxon>
        <taxon>Bacillota</taxon>
        <taxon>Bacilli</taxon>
        <taxon>Bacillales</taxon>
        <taxon>Bacillaceae</taxon>
        <taxon>Domibacillus</taxon>
    </lineage>
</organism>
<dbReference type="Proteomes" id="UP000188613">
    <property type="component" value="Unassembled WGS sequence"/>
</dbReference>
<dbReference type="InterPro" id="IPR036638">
    <property type="entry name" value="HLH_DNA-bd_sf"/>
</dbReference>
<dbReference type="InterPro" id="IPR037208">
    <property type="entry name" value="Spo0E-like_sf"/>
</dbReference>
<evidence type="ECO:0000313" key="2">
    <source>
        <dbReference type="Proteomes" id="UP000188613"/>
    </source>
</evidence>
<comment type="caution">
    <text evidence="1">The sequence shown here is derived from an EMBL/GenBank/DDBJ whole genome shotgun (WGS) entry which is preliminary data.</text>
</comment>